<evidence type="ECO:0008006" key="3">
    <source>
        <dbReference type="Google" id="ProtNLM"/>
    </source>
</evidence>
<proteinExistence type="predicted"/>
<protein>
    <recommendedName>
        <fullName evidence="3">Nuclear transport factor 2 family protein</fullName>
    </recommendedName>
</protein>
<dbReference type="RefSeq" id="WP_138164702.1">
    <property type="nucleotide sequence ID" value="NZ_VAUA01000010.1"/>
</dbReference>
<dbReference type="EMBL" id="VAUA01000010">
    <property type="protein sequence ID" value="TLP58523.1"/>
    <property type="molecule type" value="Genomic_DNA"/>
</dbReference>
<comment type="caution">
    <text evidence="1">The sequence shown here is derived from an EMBL/GenBank/DDBJ whole genome shotgun (WGS) entry which is preliminary data.</text>
</comment>
<name>A0ABY2URJ0_9RHOB</name>
<dbReference type="Proteomes" id="UP000305041">
    <property type="component" value="Unassembled WGS sequence"/>
</dbReference>
<keyword evidence="2" id="KW-1185">Reference proteome</keyword>
<accession>A0ABY2URJ0</accession>
<evidence type="ECO:0000313" key="2">
    <source>
        <dbReference type="Proteomes" id="UP000305041"/>
    </source>
</evidence>
<reference evidence="1 2" key="1">
    <citation type="submission" date="2019-05" db="EMBL/GenBank/DDBJ databases">
        <title>Draft genome sequence of Pelagicola sp. DSW4-44.</title>
        <authorList>
            <person name="Oh J."/>
        </authorList>
    </citation>
    <scope>NUCLEOTIDE SEQUENCE [LARGE SCALE GENOMIC DNA]</scope>
    <source>
        <strain evidence="1 2">DSW4-44</strain>
    </source>
</reference>
<organism evidence="1 2">
    <name type="scientific">Parasedimentitalea maritima</name>
    <dbReference type="NCBI Taxonomy" id="2578117"/>
    <lineage>
        <taxon>Bacteria</taxon>
        <taxon>Pseudomonadati</taxon>
        <taxon>Pseudomonadota</taxon>
        <taxon>Alphaproteobacteria</taxon>
        <taxon>Rhodobacterales</taxon>
        <taxon>Paracoccaceae</taxon>
        <taxon>Parasedimentitalea</taxon>
    </lineage>
</organism>
<gene>
    <name evidence="1" type="ORF">FEE96_19015</name>
</gene>
<sequence>MQGYEETGRTSRELSLSQQGGLTIIMTTAKVAYEWDGFKGDMTEMDRFEITTVAGRAVIQKLTSTFDYR</sequence>
<evidence type="ECO:0000313" key="1">
    <source>
        <dbReference type="EMBL" id="TLP58523.1"/>
    </source>
</evidence>